<dbReference type="EMBL" id="ADMG01000042">
    <property type="protein sequence ID" value="EKB30440.1"/>
    <property type="molecule type" value="Genomic_DNA"/>
</dbReference>
<accession>K1JFQ4</accession>
<dbReference type="Proteomes" id="UP000005835">
    <property type="component" value="Unassembled WGS sequence"/>
</dbReference>
<dbReference type="PATRIC" id="fig|742823.3.peg.1966"/>
<feature type="domain" description="HTH merR-type" evidence="2">
    <location>
        <begin position="1"/>
        <end position="69"/>
    </location>
</feature>
<dbReference type="RefSeq" id="WP_005436613.1">
    <property type="nucleotide sequence ID" value="NZ_JH815519.1"/>
</dbReference>
<dbReference type="OrthoDB" id="9808480at2"/>
<keyword evidence="4" id="KW-1185">Reference proteome</keyword>
<dbReference type="STRING" id="742823.HMPREF9465_01968"/>
<evidence type="ECO:0000313" key="4">
    <source>
        <dbReference type="Proteomes" id="UP000005835"/>
    </source>
</evidence>
<dbReference type="AlphaFoldDB" id="K1JFQ4"/>
<evidence type="ECO:0000259" key="2">
    <source>
        <dbReference type="PROSITE" id="PS50937"/>
    </source>
</evidence>
<evidence type="ECO:0000256" key="1">
    <source>
        <dbReference type="ARBA" id="ARBA00023125"/>
    </source>
</evidence>
<dbReference type="SMART" id="SM00422">
    <property type="entry name" value="HTH_MERR"/>
    <property type="match status" value="1"/>
</dbReference>
<reference evidence="3 4" key="1">
    <citation type="submission" date="2012-05" db="EMBL/GenBank/DDBJ databases">
        <title>The Genome Sequence of Sutterella wadsworthensis 2_1_59BFAA.</title>
        <authorList>
            <consortium name="The Broad Institute Genome Sequencing Platform"/>
            <person name="Earl A."/>
            <person name="Ward D."/>
            <person name="Feldgarden M."/>
            <person name="Gevers D."/>
            <person name="Daigneault M."/>
            <person name="Strauss J."/>
            <person name="Allen-Vercoe E."/>
            <person name="Walker B."/>
            <person name="Young S.K."/>
            <person name="Zeng Q."/>
            <person name="Gargeya S."/>
            <person name="Fitzgerald M."/>
            <person name="Haas B."/>
            <person name="Abouelleil A."/>
            <person name="Alvarado L."/>
            <person name="Arachchi H.M."/>
            <person name="Berlin A.M."/>
            <person name="Chapman S.B."/>
            <person name="Goldberg J."/>
            <person name="Griggs A."/>
            <person name="Gujja S."/>
            <person name="Hansen M."/>
            <person name="Howarth C."/>
            <person name="Imamovic A."/>
            <person name="Larimer J."/>
            <person name="McCowen C."/>
            <person name="Montmayeur A."/>
            <person name="Murphy C."/>
            <person name="Neiman D."/>
            <person name="Pearson M."/>
            <person name="Priest M."/>
            <person name="Roberts A."/>
            <person name="Saif S."/>
            <person name="Shea T."/>
            <person name="Sisk P."/>
            <person name="Sykes S."/>
            <person name="Wortman J."/>
            <person name="Nusbaum C."/>
            <person name="Birren B."/>
        </authorList>
    </citation>
    <scope>NUCLEOTIDE SEQUENCE [LARGE SCALE GENOMIC DNA]</scope>
    <source>
        <strain evidence="3 4">2_1_59BFAA</strain>
    </source>
</reference>
<dbReference type="GO" id="GO:0003700">
    <property type="term" value="F:DNA-binding transcription factor activity"/>
    <property type="evidence" value="ECO:0007669"/>
    <property type="project" value="InterPro"/>
</dbReference>
<comment type="caution">
    <text evidence="3">The sequence shown here is derived from an EMBL/GenBank/DDBJ whole genome shotgun (WGS) entry which is preliminary data.</text>
</comment>
<evidence type="ECO:0000313" key="3">
    <source>
        <dbReference type="EMBL" id="EKB30440.1"/>
    </source>
</evidence>
<dbReference type="PANTHER" id="PTHR30204">
    <property type="entry name" value="REDOX-CYCLING DRUG-SENSING TRANSCRIPTIONAL ACTIVATOR SOXR"/>
    <property type="match status" value="1"/>
</dbReference>
<dbReference type="InterPro" id="IPR000551">
    <property type="entry name" value="MerR-type_HTH_dom"/>
</dbReference>
<gene>
    <name evidence="3" type="ORF">HMPREF9465_01968</name>
</gene>
<sequence length="142" mass="16051">MKIGELARRTLHTAETIRYYERMGLLPAPRRFANNYRDYGEVHVGRLEFIRHCRTLDISLDEIRLLLESIEDGSPEGADRAHVMIHRHLEAVEARMAELRRLREQLCSLAGACCGRHAEGEPCGLLERLSHPGGADDGPDVP</sequence>
<organism evidence="3 4">
    <name type="scientific">Sutterella wadsworthensis 2_1_59BFAA</name>
    <dbReference type="NCBI Taxonomy" id="742823"/>
    <lineage>
        <taxon>Bacteria</taxon>
        <taxon>Pseudomonadati</taxon>
        <taxon>Pseudomonadota</taxon>
        <taxon>Betaproteobacteria</taxon>
        <taxon>Burkholderiales</taxon>
        <taxon>Sutterellaceae</taxon>
        <taxon>Sutterella</taxon>
    </lineage>
</organism>
<dbReference type="PRINTS" id="PR00040">
    <property type="entry name" value="HTHMERR"/>
</dbReference>
<dbReference type="SUPFAM" id="SSF46955">
    <property type="entry name" value="Putative DNA-binding domain"/>
    <property type="match status" value="1"/>
</dbReference>
<keyword evidence="1" id="KW-0238">DNA-binding</keyword>
<dbReference type="GO" id="GO:0003677">
    <property type="term" value="F:DNA binding"/>
    <property type="evidence" value="ECO:0007669"/>
    <property type="project" value="UniProtKB-KW"/>
</dbReference>
<dbReference type="PANTHER" id="PTHR30204:SF92">
    <property type="entry name" value="HTH-TYPE TRANSCRIPTIONAL REGULATOR ZNTR"/>
    <property type="match status" value="1"/>
</dbReference>
<protein>
    <recommendedName>
        <fullName evidence="2">HTH merR-type domain-containing protein</fullName>
    </recommendedName>
</protein>
<dbReference type="InterPro" id="IPR009061">
    <property type="entry name" value="DNA-bd_dom_put_sf"/>
</dbReference>
<dbReference type="InterPro" id="IPR047057">
    <property type="entry name" value="MerR_fam"/>
</dbReference>
<dbReference type="HOGENOM" id="CLU_060077_2_0_4"/>
<dbReference type="Pfam" id="PF13411">
    <property type="entry name" value="MerR_1"/>
    <property type="match status" value="1"/>
</dbReference>
<proteinExistence type="predicted"/>
<dbReference type="eggNOG" id="COG0789">
    <property type="taxonomic scope" value="Bacteria"/>
</dbReference>
<name>K1JFQ4_9BURK</name>
<dbReference type="Gene3D" id="1.10.1660.10">
    <property type="match status" value="1"/>
</dbReference>
<dbReference type="PROSITE" id="PS50937">
    <property type="entry name" value="HTH_MERR_2"/>
    <property type="match status" value="1"/>
</dbReference>